<dbReference type="Proteomes" id="UP000662873">
    <property type="component" value="Chromosome"/>
</dbReference>
<sequence length="303" mass="33293">MGLWPFSKEKKPPVTLSKGYYLTVLSSKPTLPPLLQILEPKGEGGAVVGMGAPLSDQASKDSLQKPMVRGIYALASLDRKTVLRLMVMPRDEAGFSPEAVERSPLSSHLPQEILARIRGTWMVLQFSFESYDPQTYPALDFLWNLARRTAELTDGVIADPLAQRYLLPDQAKSMPPDDSPVDAALHVSVRMFEDREGKLTCHTCGLAKFDLPELEMTNVSLAWAQVAQAFLLSASQLQLLGRTLRVGEVFGSREAPFQIAEGGHDLARWEGIACYDLLPRNNANTDAALKAWADGLEADLDEG</sequence>
<evidence type="ECO:0000313" key="2">
    <source>
        <dbReference type="Proteomes" id="UP000662873"/>
    </source>
</evidence>
<gene>
    <name evidence="1" type="ORF">NPRO_04970</name>
</gene>
<dbReference type="AlphaFoldDB" id="A0A809RT54"/>
<evidence type="ECO:0000313" key="1">
    <source>
        <dbReference type="EMBL" id="BBO22902.1"/>
    </source>
</evidence>
<name>A0A809RT54_9BACT</name>
<organism evidence="1 2">
    <name type="scientific">Candidatus Nitrosymbiomonas proteolyticus</name>
    <dbReference type="NCBI Taxonomy" id="2608984"/>
    <lineage>
        <taxon>Bacteria</taxon>
        <taxon>Bacillati</taxon>
        <taxon>Armatimonadota</taxon>
        <taxon>Armatimonadota incertae sedis</taxon>
        <taxon>Candidatus Nitrosymbiomonas</taxon>
    </lineage>
</organism>
<proteinExistence type="predicted"/>
<protein>
    <submittedName>
        <fullName evidence="1">Uncharacterized protein</fullName>
    </submittedName>
</protein>
<dbReference type="EMBL" id="AP021858">
    <property type="protein sequence ID" value="BBO22902.1"/>
    <property type="molecule type" value="Genomic_DNA"/>
</dbReference>
<dbReference type="KEGG" id="npy:NPRO_04970"/>
<reference evidence="1" key="1">
    <citation type="journal article" name="DNA Res.">
        <title>The physiological potential of anammox bacteria as revealed by their core genome structure.</title>
        <authorList>
            <person name="Okubo T."/>
            <person name="Toyoda A."/>
            <person name="Fukuhara K."/>
            <person name="Uchiyama I."/>
            <person name="Harigaya Y."/>
            <person name="Kuroiwa M."/>
            <person name="Suzuki T."/>
            <person name="Murakami Y."/>
            <person name="Suwa Y."/>
            <person name="Takami H."/>
        </authorList>
    </citation>
    <scope>NUCLEOTIDE SEQUENCE</scope>
    <source>
        <strain evidence="1">317325-2</strain>
    </source>
</reference>
<accession>A0A809RT54</accession>